<dbReference type="AlphaFoldDB" id="A0A450WZH3"/>
<organism evidence="1">
    <name type="scientific">Candidatus Kentrum sp. LPFa</name>
    <dbReference type="NCBI Taxonomy" id="2126335"/>
    <lineage>
        <taxon>Bacteria</taxon>
        <taxon>Pseudomonadati</taxon>
        <taxon>Pseudomonadota</taxon>
        <taxon>Gammaproteobacteria</taxon>
        <taxon>Candidatus Kentrum</taxon>
    </lineage>
</organism>
<dbReference type="EMBL" id="CAADFM010000346">
    <property type="protein sequence ID" value="VFK22452.1"/>
    <property type="molecule type" value="Genomic_DNA"/>
</dbReference>
<protein>
    <submittedName>
        <fullName evidence="1">Uncharacterized protein</fullName>
    </submittedName>
</protein>
<reference evidence="1" key="1">
    <citation type="submission" date="2019-02" db="EMBL/GenBank/DDBJ databases">
        <authorList>
            <person name="Gruber-Vodicka R. H."/>
            <person name="Seah K. B. B."/>
        </authorList>
    </citation>
    <scope>NUCLEOTIDE SEQUENCE</scope>
    <source>
        <strain evidence="1">BECK_S312</strain>
        <strain evidence="2">BECK_S426</strain>
    </source>
</reference>
<sequence length="59" mass="6708">MFGASAHRRILAHYDALRERRNQLRHLGRTEMEGIDPIAITERKCSEGVAKGSPFRATE</sequence>
<evidence type="ECO:0000313" key="2">
    <source>
        <dbReference type="EMBL" id="VFK35508.1"/>
    </source>
</evidence>
<name>A0A450WZH3_9GAMM</name>
<dbReference type="EMBL" id="CAADFP010000383">
    <property type="protein sequence ID" value="VFK35508.1"/>
    <property type="molecule type" value="Genomic_DNA"/>
</dbReference>
<proteinExistence type="predicted"/>
<evidence type="ECO:0000313" key="1">
    <source>
        <dbReference type="EMBL" id="VFK22452.1"/>
    </source>
</evidence>
<gene>
    <name evidence="1" type="ORF">BECKLPF1236A_GA0070988_103463</name>
    <name evidence="2" type="ORF">BECKLPF1236C_GA0070990_103832</name>
</gene>
<accession>A0A450WZH3</accession>